<reference evidence="2 3" key="1">
    <citation type="submission" date="2022-11" db="EMBL/GenBank/DDBJ databases">
        <title>Spartinivicinus poritis sp. nov., isolated from scleractinian coral Porites lutea.</title>
        <authorList>
            <person name="Zhang G."/>
            <person name="Cai L."/>
            <person name="Wei Q."/>
        </authorList>
    </citation>
    <scope>NUCLEOTIDE SEQUENCE [LARGE SCALE GENOMIC DNA]</scope>
    <source>
        <strain evidence="2 3">A2-2</strain>
    </source>
</reference>
<organism evidence="2 3">
    <name type="scientific">Spartinivicinus poritis</name>
    <dbReference type="NCBI Taxonomy" id="2994640"/>
    <lineage>
        <taxon>Bacteria</taxon>
        <taxon>Pseudomonadati</taxon>
        <taxon>Pseudomonadota</taxon>
        <taxon>Gammaproteobacteria</taxon>
        <taxon>Oceanospirillales</taxon>
        <taxon>Zooshikellaceae</taxon>
        <taxon>Spartinivicinus</taxon>
    </lineage>
</organism>
<proteinExistence type="predicted"/>
<accession>A0ABT5UA43</accession>
<evidence type="ECO:0000313" key="3">
    <source>
        <dbReference type="Proteomes" id="UP001528823"/>
    </source>
</evidence>
<dbReference type="RefSeq" id="WP_274689580.1">
    <property type="nucleotide sequence ID" value="NZ_JAPMOU010000018.1"/>
</dbReference>
<dbReference type="EMBL" id="JAPMOU010000018">
    <property type="protein sequence ID" value="MDE1463239.1"/>
    <property type="molecule type" value="Genomic_DNA"/>
</dbReference>
<dbReference type="Proteomes" id="UP001528823">
    <property type="component" value="Unassembled WGS sequence"/>
</dbReference>
<dbReference type="InterPro" id="IPR009677">
    <property type="entry name" value="DUF1266"/>
</dbReference>
<gene>
    <name evidence="2" type="ORF">ORQ98_14835</name>
</gene>
<feature type="domain" description="DUF1266" evidence="1">
    <location>
        <begin position="60"/>
        <end position="154"/>
    </location>
</feature>
<sequence>MKKPGNKLNTYNPDQLTAAELWAIGLSSMLSCQNHERLDTLFGCAQTEENIEAWKQSHQRYWGVTDHDSLLDMGKWLVDEGGHNAGFMSRLNYLRLLTDKEQLIYIEQYKEDVDEYARLQLVYNNIGKLNAAGIMSWDMGRYINMLKKGIVIGYSWKIIK</sequence>
<dbReference type="Pfam" id="PF06889">
    <property type="entry name" value="DUF1266"/>
    <property type="match status" value="1"/>
</dbReference>
<comment type="caution">
    <text evidence="2">The sequence shown here is derived from an EMBL/GenBank/DDBJ whole genome shotgun (WGS) entry which is preliminary data.</text>
</comment>
<evidence type="ECO:0000259" key="1">
    <source>
        <dbReference type="Pfam" id="PF06889"/>
    </source>
</evidence>
<keyword evidence="3" id="KW-1185">Reference proteome</keyword>
<name>A0ABT5UA43_9GAMM</name>
<protein>
    <submittedName>
        <fullName evidence="2">DUF1266 domain-containing protein</fullName>
    </submittedName>
</protein>
<evidence type="ECO:0000313" key="2">
    <source>
        <dbReference type="EMBL" id="MDE1463239.1"/>
    </source>
</evidence>
<dbReference type="PROSITE" id="PS51257">
    <property type="entry name" value="PROKAR_LIPOPROTEIN"/>
    <property type="match status" value="1"/>
</dbReference>